<dbReference type="PRINTS" id="PR00344">
    <property type="entry name" value="BCTRLSENSOR"/>
</dbReference>
<dbReference type="EC" id="2.7.13.3" evidence="3"/>
<dbReference type="InterPro" id="IPR035965">
    <property type="entry name" value="PAS-like_dom_sf"/>
</dbReference>
<dbReference type="Pfam" id="PF02518">
    <property type="entry name" value="HATPase_c"/>
    <property type="match status" value="1"/>
</dbReference>
<dbReference type="CDD" id="cd00082">
    <property type="entry name" value="HisKA"/>
    <property type="match status" value="1"/>
</dbReference>
<keyword evidence="8" id="KW-0812">Transmembrane</keyword>
<dbReference type="SMART" id="SM00388">
    <property type="entry name" value="HisKA"/>
    <property type="match status" value="1"/>
</dbReference>
<organism evidence="10 11">
    <name type="scientific">Blautia intestinihominis</name>
    <dbReference type="NCBI Taxonomy" id="3133152"/>
    <lineage>
        <taxon>Bacteria</taxon>
        <taxon>Bacillati</taxon>
        <taxon>Bacillota</taxon>
        <taxon>Clostridia</taxon>
        <taxon>Lachnospirales</taxon>
        <taxon>Lachnospiraceae</taxon>
        <taxon>Blautia</taxon>
    </lineage>
</organism>
<dbReference type="GO" id="GO:0005524">
    <property type="term" value="F:ATP binding"/>
    <property type="evidence" value="ECO:0007669"/>
    <property type="project" value="UniProtKB-KW"/>
</dbReference>
<dbReference type="InterPro" id="IPR005467">
    <property type="entry name" value="His_kinase_dom"/>
</dbReference>
<dbReference type="SUPFAM" id="SSF47384">
    <property type="entry name" value="Homodimeric domain of signal transducing histidine kinase"/>
    <property type="match status" value="1"/>
</dbReference>
<dbReference type="SUPFAM" id="SSF55785">
    <property type="entry name" value="PYP-like sensor domain (PAS domain)"/>
    <property type="match status" value="1"/>
</dbReference>
<evidence type="ECO:0000256" key="7">
    <source>
        <dbReference type="ARBA" id="ARBA00023012"/>
    </source>
</evidence>
<dbReference type="InterPro" id="IPR003661">
    <property type="entry name" value="HisK_dim/P_dom"/>
</dbReference>
<feature type="transmembrane region" description="Helical" evidence="8">
    <location>
        <begin position="149"/>
        <end position="169"/>
    </location>
</feature>
<accession>A0ABV1AQH8</accession>
<dbReference type="InterPro" id="IPR050351">
    <property type="entry name" value="BphY/WalK/GraS-like"/>
</dbReference>
<dbReference type="EMBL" id="JBBMEI010000041">
    <property type="protein sequence ID" value="MEQ2359159.1"/>
    <property type="molecule type" value="Genomic_DNA"/>
</dbReference>
<proteinExistence type="predicted"/>
<dbReference type="PANTHER" id="PTHR45453">
    <property type="entry name" value="PHOSPHATE REGULON SENSOR PROTEIN PHOR"/>
    <property type="match status" value="1"/>
</dbReference>
<keyword evidence="10" id="KW-0547">Nucleotide-binding</keyword>
<evidence type="ECO:0000256" key="6">
    <source>
        <dbReference type="ARBA" id="ARBA00022777"/>
    </source>
</evidence>
<feature type="transmembrane region" description="Helical" evidence="8">
    <location>
        <begin position="12"/>
        <end position="32"/>
    </location>
</feature>
<dbReference type="InterPro" id="IPR003594">
    <property type="entry name" value="HATPase_dom"/>
</dbReference>
<dbReference type="SUPFAM" id="SSF55874">
    <property type="entry name" value="ATPase domain of HSP90 chaperone/DNA topoisomerase II/histidine kinase"/>
    <property type="match status" value="1"/>
</dbReference>
<comment type="caution">
    <text evidence="10">The sequence shown here is derived from an EMBL/GenBank/DDBJ whole genome shotgun (WGS) entry which is preliminary data.</text>
</comment>
<dbReference type="Gene3D" id="3.30.450.20">
    <property type="entry name" value="PAS domain"/>
    <property type="match status" value="1"/>
</dbReference>
<dbReference type="InterPro" id="IPR036890">
    <property type="entry name" value="HATPase_C_sf"/>
</dbReference>
<evidence type="ECO:0000256" key="5">
    <source>
        <dbReference type="ARBA" id="ARBA00022679"/>
    </source>
</evidence>
<dbReference type="Proteomes" id="UP001446032">
    <property type="component" value="Unassembled WGS sequence"/>
</dbReference>
<evidence type="ECO:0000313" key="10">
    <source>
        <dbReference type="EMBL" id="MEQ2359159.1"/>
    </source>
</evidence>
<keyword evidence="6" id="KW-0418">Kinase</keyword>
<comment type="catalytic activity">
    <reaction evidence="1">
        <text>ATP + protein L-histidine = ADP + protein N-phospho-L-histidine.</text>
        <dbReference type="EC" id="2.7.13.3"/>
    </reaction>
</comment>
<keyword evidence="5" id="KW-0808">Transferase</keyword>
<dbReference type="Pfam" id="PF00512">
    <property type="entry name" value="HisKA"/>
    <property type="match status" value="1"/>
</dbReference>
<dbReference type="Pfam" id="PF16736">
    <property type="entry name" value="sCache_like"/>
    <property type="match status" value="1"/>
</dbReference>
<sequence length="557" mass="62557">MTKKIFRSTVLASAMILILGSAFVLGVLYQYFGKQLDGELEKEASYLAYGVEQSGVDYLEQIKQKDARITYMDASGTVLYDSQADASSMENHNDRKEVQEALENGSGYAERMSKTLSEKTVYYALKLTNGSVLRVAGTQSSVFALMLQLVPPVLCIAVIMLFLAGFAAARMSANIVKPINELDLDHPEENQIYEEVGPLLSRIHKQNRQIQTQLETARRNQEEFQIITENMQEGLLVIDAYTIILSGNSSVWRMFQVREPKTGESVYSLDRNEDFRKVIEEVLGGRHGSAMLQLDGEYVQLIANPVFRDTKVAGAVLLLVNETEKMERENLRREFSANVSHELKTPLTSISGFAEIIEGGLVQEEDIRKFAGRIYREAQRLIHLVEDTIKISQLDEGENPYEWEKVDAYAVAKNVCGNLKEIAAKKNVHLFIDGEKLVFCTVRPILEEVIYNLCDNGIKYNRDDGTVSIHLQDLGESVEIRVKDNGIGIPREDRSRVFERFYRVDKSHSKSIGGTGLGLSIVKHGVTFLGGTLKMLSEVGKGTEITMTFPKERKTNL</sequence>
<feature type="domain" description="Histidine kinase" evidence="9">
    <location>
        <begin position="338"/>
        <end position="553"/>
    </location>
</feature>
<evidence type="ECO:0000256" key="2">
    <source>
        <dbReference type="ARBA" id="ARBA00004370"/>
    </source>
</evidence>
<protein>
    <recommendedName>
        <fullName evidence="3">histidine kinase</fullName>
        <ecNumber evidence="3">2.7.13.3</ecNumber>
    </recommendedName>
</protein>
<keyword evidence="8" id="KW-1133">Transmembrane helix</keyword>
<dbReference type="PROSITE" id="PS50109">
    <property type="entry name" value="HIS_KIN"/>
    <property type="match status" value="1"/>
</dbReference>
<evidence type="ECO:0000256" key="3">
    <source>
        <dbReference type="ARBA" id="ARBA00012438"/>
    </source>
</evidence>
<evidence type="ECO:0000256" key="1">
    <source>
        <dbReference type="ARBA" id="ARBA00000085"/>
    </source>
</evidence>
<comment type="subcellular location">
    <subcellularLocation>
        <location evidence="2">Membrane</location>
    </subcellularLocation>
</comment>
<dbReference type="RefSeq" id="WP_118698454.1">
    <property type="nucleotide sequence ID" value="NZ_JBBMEI010000041.1"/>
</dbReference>
<keyword evidence="11" id="KW-1185">Reference proteome</keyword>
<dbReference type="InterPro" id="IPR031967">
    <property type="entry name" value="PhoR_single_Cache-like_dom"/>
</dbReference>
<keyword evidence="8" id="KW-0472">Membrane</keyword>
<evidence type="ECO:0000256" key="8">
    <source>
        <dbReference type="SAM" id="Phobius"/>
    </source>
</evidence>
<dbReference type="PANTHER" id="PTHR45453:SF1">
    <property type="entry name" value="PHOSPHATE REGULON SENSOR PROTEIN PHOR"/>
    <property type="match status" value="1"/>
</dbReference>
<keyword evidence="7" id="KW-0902">Two-component regulatory system</keyword>
<dbReference type="Gene3D" id="1.10.287.130">
    <property type="match status" value="1"/>
</dbReference>
<name>A0ABV1AQH8_9FIRM</name>
<gene>
    <name evidence="10" type="ORF">WMO75_12650</name>
</gene>
<evidence type="ECO:0000313" key="11">
    <source>
        <dbReference type="Proteomes" id="UP001446032"/>
    </source>
</evidence>
<dbReference type="Gene3D" id="3.30.565.10">
    <property type="entry name" value="Histidine kinase-like ATPase, C-terminal domain"/>
    <property type="match status" value="1"/>
</dbReference>
<dbReference type="SMART" id="SM00387">
    <property type="entry name" value="HATPase_c"/>
    <property type="match status" value="1"/>
</dbReference>
<dbReference type="CDD" id="cd00075">
    <property type="entry name" value="HATPase"/>
    <property type="match status" value="1"/>
</dbReference>
<dbReference type="InterPro" id="IPR004358">
    <property type="entry name" value="Sig_transdc_His_kin-like_C"/>
</dbReference>
<evidence type="ECO:0000256" key="4">
    <source>
        <dbReference type="ARBA" id="ARBA00022553"/>
    </source>
</evidence>
<reference evidence="10 11" key="1">
    <citation type="submission" date="2024-03" db="EMBL/GenBank/DDBJ databases">
        <title>Human intestinal bacterial collection.</title>
        <authorList>
            <person name="Pauvert C."/>
            <person name="Hitch T.C.A."/>
            <person name="Clavel T."/>
        </authorList>
    </citation>
    <scope>NUCLEOTIDE SEQUENCE [LARGE SCALE GENOMIC DNA]</scope>
    <source>
        <strain evidence="10 11">CLA-AA-H95</strain>
    </source>
</reference>
<dbReference type="InterPro" id="IPR036097">
    <property type="entry name" value="HisK_dim/P_sf"/>
</dbReference>
<keyword evidence="4" id="KW-0597">Phosphoprotein</keyword>
<evidence type="ECO:0000259" key="9">
    <source>
        <dbReference type="PROSITE" id="PS50109"/>
    </source>
</evidence>
<keyword evidence="10" id="KW-0067">ATP-binding</keyword>